<dbReference type="InterPro" id="IPR042099">
    <property type="entry name" value="ANL_N_sf"/>
</dbReference>
<sequence length="615" mass="68541">MRSCLTKCRPFSRLLSRHKFSPSVSVLKAWDIDGYKGLSTQYHQGFPAVYEPVLVRIANRLAQQQAQDETSTGSTRVPTITDEFGVHTYTDLLSRALRLSHRLQAVLDDSSTDAGVTLLLPNDSRYVVCQWAAWLSGAFVVPLHRRLPPKMIECHLRDSGSSVLMTADELSSMVDGLDKELMEHVRVVSLNCDGSDQLPEPEHANLSAMQMKPAIIRQHFKKCKRRPAQIIYTSGTTGSPKGVVITHSALDAQANSVAHDWLLGPEDHLLHHLPLHHTHGILNGLLAPLLAGSSVQMLPHFDPEQVWRILLSEDNPVNVMLAVPTMYAQLVLFAREKLWERREEIHDFLKLKLRLCTCGSAPLSLQLLRDWADLTGHVMLERYGMTEFGMGLGGDVVDPALRQPGAVGRPFSGLTVRIAERDGYSKTRYRTLAHLTKHSTTINADSRGKIVGELLVKGPQMFSHYHQRPDESKEAFTKDGWFRTGDIAELVMHANRHVVKILGRKTMDFIKCGGYKVSALDVENELEAVPGVAESAVFGIPDITWGERVVAVVVAADAPSSYRLEEKIKEHCRNTLPPTSIPSEITLVSQLPRNVMGKIDKNSLRNGHLLRSRNL</sequence>
<reference evidence="4 5" key="1">
    <citation type="journal article" date="2017" name="Gigascience">
        <title>Draft genome of the honey bee ectoparasitic mite, Tropilaelaps mercedesae, is shaped by the parasitic life history.</title>
        <authorList>
            <person name="Dong X."/>
            <person name="Armstrong S.D."/>
            <person name="Xia D."/>
            <person name="Makepeace B.L."/>
            <person name="Darby A.C."/>
            <person name="Kadowaki T."/>
        </authorList>
    </citation>
    <scope>NUCLEOTIDE SEQUENCE [LARGE SCALE GENOMIC DNA]</scope>
    <source>
        <strain evidence="4">Wuxi-XJTLU</strain>
    </source>
</reference>
<feature type="domain" description="AMP-dependent synthetase/ligase" evidence="2">
    <location>
        <begin position="81"/>
        <end position="465"/>
    </location>
</feature>
<dbReference type="InterPro" id="IPR000873">
    <property type="entry name" value="AMP-dep_synth/lig_dom"/>
</dbReference>
<dbReference type="PANTHER" id="PTHR43201:SF8">
    <property type="entry name" value="ACYL-COA SYNTHETASE FAMILY MEMBER 3"/>
    <property type="match status" value="1"/>
</dbReference>
<proteinExistence type="inferred from homology"/>
<dbReference type="PROSITE" id="PS00455">
    <property type="entry name" value="AMP_BINDING"/>
    <property type="match status" value="1"/>
</dbReference>
<evidence type="ECO:0000313" key="4">
    <source>
        <dbReference type="EMBL" id="OQR72181.1"/>
    </source>
</evidence>
<dbReference type="Pfam" id="PF00501">
    <property type="entry name" value="AMP-binding"/>
    <property type="match status" value="1"/>
</dbReference>
<evidence type="ECO:0000313" key="5">
    <source>
        <dbReference type="Proteomes" id="UP000192247"/>
    </source>
</evidence>
<dbReference type="Gene3D" id="3.40.50.12780">
    <property type="entry name" value="N-terminal domain of ligase-like"/>
    <property type="match status" value="1"/>
</dbReference>
<gene>
    <name evidence="4" type="ORF">BIW11_10546</name>
</gene>
<dbReference type="Proteomes" id="UP000192247">
    <property type="component" value="Unassembled WGS sequence"/>
</dbReference>
<dbReference type="FunCoup" id="A0A1V9XFI5">
    <property type="interactions" value="659"/>
</dbReference>
<keyword evidence="5" id="KW-1185">Reference proteome</keyword>
<dbReference type="SUPFAM" id="SSF56801">
    <property type="entry name" value="Acetyl-CoA synthetase-like"/>
    <property type="match status" value="1"/>
</dbReference>
<name>A0A1V9XFI5_9ACAR</name>
<protein>
    <submittedName>
        <fullName evidence="4">Acyl-CoA synthetase family member 3</fullName>
    </submittedName>
</protein>
<feature type="domain" description="AMP-binding enzyme C-terminal" evidence="3">
    <location>
        <begin position="522"/>
        <end position="598"/>
    </location>
</feature>
<comment type="similarity">
    <text evidence="1">Belongs to the ATP-dependent AMP-binding enzyme family.</text>
</comment>
<evidence type="ECO:0000259" key="2">
    <source>
        <dbReference type="Pfam" id="PF00501"/>
    </source>
</evidence>
<evidence type="ECO:0000256" key="1">
    <source>
        <dbReference type="ARBA" id="ARBA00006432"/>
    </source>
</evidence>
<dbReference type="OrthoDB" id="2962993at2759"/>
<dbReference type="AlphaFoldDB" id="A0A1V9XFI5"/>
<dbReference type="GO" id="GO:0006631">
    <property type="term" value="P:fatty acid metabolic process"/>
    <property type="evidence" value="ECO:0007669"/>
    <property type="project" value="TreeGrafter"/>
</dbReference>
<dbReference type="Gene3D" id="3.30.300.30">
    <property type="match status" value="1"/>
</dbReference>
<organism evidence="4 5">
    <name type="scientific">Tropilaelaps mercedesae</name>
    <dbReference type="NCBI Taxonomy" id="418985"/>
    <lineage>
        <taxon>Eukaryota</taxon>
        <taxon>Metazoa</taxon>
        <taxon>Ecdysozoa</taxon>
        <taxon>Arthropoda</taxon>
        <taxon>Chelicerata</taxon>
        <taxon>Arachnida</taxon>
        <taxon>Acari</taxon>
        <taxon>Parasitiformes</taxon>
        <taxon>Mesostigmata</taxon>
        <taxon>Gamasina</taxon>
        <taxon>Dermanyssoidea</taxon>
        <taxon>Laelapidae</taxon>
        <taxon>Tropilaelaps</taxon>
    </lineage>
</organism>
<comment type="caution">
    <text evidence="4">The sequence shown here is derived from an EMBL/GenBank/DDBJ whole genome shotgun (WGS) entry which is preliminary data.</text>
</comment>
<dbReference type="STRING" id="418985.A0A1V9XFI5"/>
<dbReference type="InParanoid" id="A0A1V9XFI5"/>
<accession>A0A1V9XFI5</accession>
<dbReference type="InterPro" id="IPR045851">
    <property type="entry name" value="AMP-bd_C_sf"/>
</dbReference>
<dbReference type="InterPro" id="IPR020845">
    <property type="entry name" value="AMP-binding_CS"/>
</dbReference>
<dbReference type="Pfam" id="PF13193">
    <property type="entry name" value="AMP-binding_C"/>
    <property type="match status" value="1"/>
</dbReference>
<evidence type="ECO:0000259" key="3">
    <source>
        <dbReference type="Pfam" id="PF13193"/>
    </source>
</evidence>
<dbReference type="PANTHER" id="PTHR43201">
    <property type="entry name" value="ACYL-COA SYNTHETASE"/>
    <property type="match status" value="1"/>
</dbReference>
<dbReference type="EMBL" id="MNPL01012357">
    <property type="protein sequence ID" value="OQR72181.1"/>
    <property type="molecule type" value="Genomic_DNA"/>
</dbReference>
<dbReference type="InterPro" id="IPR025110">
    <property type="entry name" value="AMP-bd_C"/>
</dbReference>
<dbReference type="GO" id="GO:0031956">
    <property type="term" value="F:medium-chain fatty acid-CoA ligase activity"/>
    <property type="evidence" value="ECO:0007669"/>
    <property type="project" value="TreeGrafter"/>
</dbReference>